<reference evidence="1" key="1">
    <citation type="submission" date="2017-08" db="EMBL/GenBank/DDBJ databases">
        <authorList>
            <person name="de Groot N.N."/>
        </authorList>
    </citation>
    <scope>NUCLEOTIDE SEQUENCE [LARGE SCALE GENOMIC DNA]</scope>
    <source>
        <strain evidence="1">PX439</strain>
    </source>
</reference>
<dbReference type="HOGENOM" id="CLU_1448987_0_0_1"/>
<name>A0A260ZY67_CAERE</name>
<gene>
    <name evidence="1" type="ORF">FL82_13213</name>
</gene>
<dbReference type="OrthoDB" id="10453594at2759"/>
<dbReference type="PANTHER" id="PTHR21453:SF28">
    <property type="entry name" value="DUF19 DOMAIN-CONTAINING PROTEIN-RELATED"/>
    <property type="match status" value="1"/>
</dbReference>
<sequence length="187" mass="21770">MFFFTTISLSLVIFAQSARNNGWSGWNDNSFFGNQMWGGWGRDDTKCRTNQMELMKVAGSTNWKNMNEVQEFRNTCENLQNCNPRGTNGFDALEIKQMRTYCERMVFMPTKYSNCIQNVNMKNSKCWQSYQPAPGYSCFNIFGSNDCVKNDIVEVCGQEVWNNYRDDMIVLLTAAHPLCIFDRYQHL</sequence>
<dbReference type="PANTHER" id="PTHR21453">
    <property type="entry name" value="DUF19 DOMAIN-CONTAINING PROTEIN-RELATED-RELATED"/>
    <property type="match status" value="1"/>
</dbReference>
<feature type="non-terminal residue" evidence="1">
    <location>
        <position position="1"/>
    </location>
</feature>
<dbReference type="CTD" id="9824459"/>
<organism evidence="1 2">
    <name type="scientific">Caenorhabditis remanei</name>
    <name type="common">Caenorhabditis vulgaris</name>
    <dbReference type="NCBI Taxonomy" id="31234"/>
    <lineage>
        <taxon>Eukaryota</taxon>
        <taxon>Metazoa</taxon>
        <taxon>Ecdysozoa</taxon>
        <taxon>Nematoda</taxon>
        <taxon>Chromadorea</taxon>
        <taxon>Rhabditida</taxon>
        <taxon>Rhabditina</taxon>
        <taxon>Rhabditomorpha</taxon>
        <taxon>Rhabditoidea</taxon>
        <taxon>Rhabditidae</taxon>
        <taxon>Peloderinae</taxon>
        <taxon>Caenorhabditis</taxon>
    </lineage>
</organism>
<dbReference type="KEGG" id="crq:GCK72_018953"/>
<dbReference type="InterPro" id="IPR002542">
    <property type="entry name" value="T20D4.11-like_dom"/>
</dbReference>
<accession>A0A260ZY67</accession>
<proteinExistence type="predicted"/>
<evidence type="ECO:0000313" key="2">
    <source>
        <dbReference type="Proteomes" id="UP000216624"/>
    </source>
</evidence>
<keyword evidence="2" id="KW-1185">Reference proteome</keyword>
<dbReference type="Proteomes" id="UP000216624">
    <property type="component" value="Unassembled WGS sequence"/>
</dbReference>
<evidence type="ECO:0000313" key="1">
    <source>
        <dbReference type="EMBL" id="OZF90219.1"/>
    </source>
</evidence>
<dbReference type="OMA" id="RTYCERM"/>
<comment type="caution">
    <text evidence="1">The sequence shown here is derived from an EMBL/GenBank/DDBJ whole genome shotgun (WGS) entry which is preliminary data.</text>
</comment>
<dbReference type="eggNOG" id="ENOG502TK0Q">
    <property type="taxonomic scope" value="Eukaryota"/>
</dbReference>
<dbReference type="Pfam" id="PF01579">
    <property type="entry name" value="DUF19"/>
    <property type="match status" value="1"/>
</dbReference>
<protein>
    <submittedName>
        <fullName evidence="1">Uncharacterized protein</fullName>
    </submittedName>
</protein>
<dbReference type="EMBL" id="NMWX01000033">
    <property type="protein sequence ID" value="OZF90219.1"/>
    <property type="molecule type" value="Genomic_DNA"/>
</dbReference>